<reference evidence="2" key="1">
    <citation type="submission" date="2021-11" db="EMBL/GenBank/DDBJ databases">
        <title>Complete genome sequence of Atopobiaceae bacterium TOC12.</title>
        <authorList>
            <person name="Morinaga K."/>
            <person name="Kusada H."/>
            <person name="Tamaki H."/>
        </authorList>
    </citation>
    <scope>NUCLEOTIDE SEQUENCE</scope>
    <source>
        <strain evidence="2">TOC12</strain>
    </source>
</reference>
<feature type="transmembrane region" description="Helical" evidence="1">
    <location>
        <begin position="183"/>
        <end position="201"/>
    </location>
</feature>
<keyword evidence="1" id="KW-0472">Membrane</keyword>
<organism evidence="2 3">
    <name type="scientific">Leptogranulimonas caecicola</name>
    <dbReference type="NCBI Taxonomy" id="2894156"/>
    <lineage>
        <taxon>Bacteria</taxon>
        <taxon>Bacillati</taxon>
        <taxon>Actinomycetota</taxon>
        <taxon>Coriobacteriia</taxon>
        <taxon>Coriobacteriales</taxon>
        <taxon>Kribbibacteriaceae</taxon>
        <taxon>Leptogranulimonas</taxon>
    </lineage>
</organism>
<protein>
    <submittedName>
        <fullName evidence="2">Uncharacterized protein</fullName>
    </submittedName>
</protein>
<evidence type="ECO:0000313" key="3">
    <source>
        <dbReference type="Proteomes" id="UP001431186"/>
    </source>
</evidence>
<dbReference type="RefSeq" id="WP_265591226.1">
    <property type="nucleotide sequence ID" value="NZ_AP025285.1"/>
</dbReference>
<gene>
    <name evidence="2" type="ORF">ATTO_09820</name>
</gene>
<accession>A0AAU9C4G5</accession>
<dbReference type="EMBL" id="AP025285">
    <property type="protein sequence ID" value="BDC91110.1"/>
    <property type="molecule type" value="Genomic_DNA"/>
</dbReference>
<dbReference type="Proteomes" id="UP001431186">
    <property type="component" value="Chromosome"/>
</dbReference>
<evidence type="ECO:0000256" key="1">
    <source>
        <dbReference type="SAM" id="Phobius"/>
    </source>
</evidence>
<sequence>MLDADGAMRVESLYCTHRAKLLGVATPEDIVGVASGTEKTAAALGLPSTVDIATEAQGKRPAVTWDLDELAAGTYDPASPAEQTFKVRGTVSLPEEVANPDNMPLEVIISVQVLRASAGDHGQADDKVTDDKEDIKEVPHESVAAQEAGHDNVDDRYAVGAAAAATNKIVLPEIGDDGTLQPLAVLLLALGMTLGATAGILKKCHSDQ</sequence>
<keyword evidence="1" id="KW-0812">Transmembrane</keyword>
<name>A0AAU9C4G5_9ACTN</name>
<proteinExistence type="predicted"/>
<dbReference type="KEGG" id="lcal:ATTO_09820"/>
<keyword evidence="3" id="KW-1185">Reference proteome</keyword>
<evidence type="ECO:0000313" key="2">
    <source>
        <dbReference type="EMBL" id="BDC91110.1"/>
    </source>
</evidence>
<dbReference type="AlphaFoldDB" id="A0AAU9C4G5"/>
<keyword evidence="1" id="KW-1133">Transmembrane helix</keyword>